<sequence length="190" mass="22640">MNYAKYYDLESYLFSDVHKFFHDNYYLSAADFFCIIIWKANRAKSKIAKKIHRIGKKKYKNLDEIVKQITNALYKAGSHEKRMGVLIGEWKFRLPIASAILTVLYPNNFTVYDVRVCNYLKNENFHGLRNRRWSESLWSDYQAFIQAVKSDDNTPRGLTLRQKDRWIWGKSFFEDLLNDIDNNFALRGKK</sequence>
<proteinExistence type="predicted"/>
<dbReference type="EMBL" id="CP066681">
    <property type="protein sequence ID" value="QQG37471.1"/>
    <property type="molecule type" value="Genomic_DNA"/>
</dbReference>
<dbReference type="Proteomes" id="UP000595362">
    <property type="component" value="Chromosome"/>
</dbReference>
<accession>A0A7T5UI12</accession>
<dbReference type="AlphaFoldDB" id="A0A7T5UI12"/>
<reference evidence="1 2" key="1">
    <citation type="submission" date="2020-07" db="EMBL/GenBank/DDBJ databases">
        <title>Huge and variable diversity of episymbiotic CPR bacteria and DPANN archaea in groundwater ecosystems.</title>
        <authorList>
            <person name="He C.Y."/>
            <person name="Keren R."/>
            <person name="Whittaker M."/>
            <person name="Farag I.F."/>
            <person name="Doudna J."/>
            <person name="Cate J.H.D."/>
            <person name="Banfield J.F."/>
        </authorList>
    </citation>
    <scope>NUCLEOTIDE SEQUENCE [LARGE SCALE GENOMIC DNA]</scope>
    <source>
        <strain evidence="1">NC_groundwater_70_Ag_B-0.1um_54_66</strain>
    </source>
</reference>
<organism evidence="1 2">
    <name type="scientific">Micavibrio aeruginosavorus</name>
    <dbReference type="NCBI Taxonomy" id="349221"/>
    <lineage>
        <taxon>Bacteria</taxon>
        <taxon>Pseudomonadati</taxon>
        <taxon>Bdellovibrionota</taxon>
        <taxon>Bdellovibrionia</taxon>
        <taxon>Bdellovibrionales</taxon>
        <taxon>Pseudobdellovibrionaceae</taxon>
        <taxon>Micavibrio</taxon>
    </lineage>
</organism>
<gene>
    <name evidence="1" type="ORF">HYS17_11165</name>
</gene>
<name>A0A7T5UI12_9BACT</name>
<evidence type="ECO:0000313" key="2">
    <source>
        <dbReference type="Proteomes" id="UP000595362"/>
    </source>
</evidence>
<evidence type="ECO:0000313" key="1">
    <source>
        <dbReference type="EMBL" id="QQG37471.1"/>
    </source>
</evidence>
<protein>
    <submittedName>
        <fullName evidence="1">Uncharacterized protein</fullName>
    </submittedName>
</protein>